<dbReference type="InterPro" id="IPR045056">
    <property type="entry name" value="Nop56/Nop58"/>
</dbReference>
<dbReference type="PROSITE" id="PS51358">
    <property type="entry name" value="NOP"/>
    <property type="match status" value="1"/>
</dbReference>
<dbReference type="InterPro" id="IPR042239">
    <property type="entry name" value="Nop_C"/>
</dbReference>
<comment type="subcellular location">
    <subcellularLocation>
        <location evidence="1">Nucleus</location>
        <location evidence="1">Nucleolus</location>
    </subcellularLocation>
</comment>
<feature type="domain" description="Nop" evidence="7">
    <location>
        <begin position="1107"/>
        <end position="1225"/>
    </location>
</feature>
<evidence type="ECO:0000256" key="3">
    <source>
        <dbReference type="ARBA" id="ARBA00022517"/>
    </source>
</evidence>
<dbReference type="Pfam" id="PF08156">
    <property type="entry name" value="NOP5NT"/>
    <property type="match status" value="1"/>
</dbReference>
<dbReference type="EMBL" id="JAPMOS010000140">
    <property type="protein sequence ID" value="KAJ4454685.1"/>
    <property type="molecule type" value="Genomic_DNA"/>
</dbReference>
<dbReference type="SUPFAM" id="SSF56112">
    <property type="entry name" value="Protein kinase-like (PK-like)"/>
    <property type="match status" value="1"/>
</dbReference>
<feature type="compositionally biased region" description="Low complexity" evidence="6">
    <location>
        <begin position="663"/>
        <end position="672"/>
    </location>
</feature>
<dbReference type="PANTHER" id="PTHR10894:SF0">
    <property type="entry name" value="NUCLEOLAR PROTEIN 56"/>
    <property type="match status" value="1"/>
</dbReference>
<dbReference type="Pfam" id="PF01798">
    <property type="entry name" value="Nop"/>
    <property type="match status" value="1"/>
</dbReference>
<sequence>MHFCLSTPNRDTAAAERPLMLDLVWLVQGHLEAVCLPASSGSDLDLALTCLGRVIAWCVRARPPWFRDLSEVILRWAEYCFAARNPGMEPLRKKAKASLNRQPFRLVQLPLPASFSGWAAALCEFFGLAFDPRISITFICQGHECVLEEGQLNDAVEEPLLFLNVTAGTERLEPAPATSAAFTTATATTISMDTVVASVAAQALEVVQAKAEKMIASRSILNVPTQTEIRRRVERLVSQAMKNATDEKKLMQPSQAILDLFRMTAGSRAEVNDTSNSPLSFLGKTKPDFCVVAHPGGPPSLANLLVPVELKTELSWGDALPEAIGYGARLLDSHRLRQSVFVIAMGPNRLQLALLERHEQEITVTRTAPLALLFPRVRGMAKEELNEEALALLCQLFSMSDGEFGLPLVLGNCVPLKTLAKTNATIQLVRRNDDGAELVLKVCVPAANVSVPAKFGYLANREIQVYQTIGPLNLPGFLKMEAFQALPDGSTLLFLSPRLDPVRTWTRGLHFGLDLACGAVERLRALHQAGFLACDVRPSNWLMRRPTLVGRLASGGGGGPEIFLIDFGLALRIHERGRSANVRVQGDVRYASLAVLRDARRQNPPRHHYTAADDLQALVHVLTSASASAMALVPPFFEEAECDERLDQEFQPSGEKVFGGGEESQSQPSGEEVSGEGGEESGESQSQPSGEEPSEPLPVFLASIQATAPPPPPPRLSWRSPGAHPKVGQPHPCAARVPTAFLTPPNVPILSHPALPLGWRPFPMHHPNRSPVPDLSSPAIPPPDAHIHHSRPWKEKLAVKEGLVRVTGVKGLNSRNLMKTYLLFESAFGIALFEANTDGAVVQDEKNILEMARFGKMVKLTAFSPFKMPENALAQINDLANGILGEDMINFLRTNLPKPSKGEATFQVGCGDPKLGAAVQETLGVPCVCDETTQELFRGIRFHLPNFFPQLALTDMEKAQLALAHAYSRTKVKFDVNSMDNMVKQAVFLFDQLDKDINKMSMRAKEWYGGHFPELARMVDDNITYAKLICFIKNRSSLTDESLAGLEEITKDGAKALEILQTARISMGFDLSEMDMQHVVQFAQRVVDMSAYREKLRTYLTTKMNTVAPNLSALVGVLVGARLVSHAGSLTNLSKFPASTVQILGAEKALFRALKTKSNTPKYGLIFHSSFVGKAAAKNKGRISRYLANKCAMCSRIDSFGENPTQVYGEMMHEQVEERLRFYEEGVTPRKNLVVMREAAKKIAEAALAAAAEAPAADAAATPKKEHKKKRRATASTDEVLAAAASEAPATPAAEEAAPAPAEGEKKKKKKKARVEAEPVAE</sequence>
<dbReference type="PANTHER" id="PTHR10894">
    <property type="entry name" value="NUCLEOLAR PROTEIN 5 NUCLEOLAR PROTEIN NOP5 NOP58"/>
    <property type="match status" value="1"/>
</dbReference>
<accession>A0ABQ8UBD6</accession>
<comment type="caution">
    <text evidence="8">The sequence shown here is derived from an EMBL/GenBank/DDBJ whole genome shotgun (WGS) entry which is preliminary data.</text>
</comment>
<dbReference type="Gene3D" id="1.10.246.90">
    <property type="entry name" value="Nop domain"/>
    <property type="match status" value="1"/>
</dbReference>
<keyword evidence="9" id="KW-1185">Reference proteome</keyword>
<evidence type="ECO:0000256" key="4">
    <source>
        <dbReference type="ARBA" id="ARBA00023242"/>
    </source>
</evidence>
<dbReference type="SMART" id="SM00931">
    <property type="entry name" value="NOSIC"/>
    <property type="match status" value="1"/>
</dbReference>
<dbReference type="SUPFAM" id="SSF89124">
    <property type="entry name" value="Nop domain"/>
    <property type="match status" value="1"/>
</dbReference>
<name>A0ABQ8UBD6_9EUKA</name>
<dbReference type="InterPro" id="IPR011009">
    <property type="entry name" value="Kinase-like_dom_sf"/>
</dbReference>
<evidence type="ECO:0000256" key="5">
    <source>
        <dbReference type="ARBA" id="ARBA00040742"/>
    </source>
</evidence>
<keyword evidence="3" id="KW-0690">Ribosome biogenesis</keyword>
<feature type="region of interest" description="Disordered" evidence="6">
    <location>
        <begin position="1254"/>
        <end position="1322"/>
    </location>
</feature>
<protein>
    <recommendedName>
        <fullName evidence="5">Nucleolar protein 56</fullName>
    </recommendedName>
</protein>
<gene>
    <name evidence="8" type="ORF">PAPYR_10545</name>
</gene>
<dbReference type="InterPro" id="IPR012976">
    <property type="entry name" value="NOSIC"/>
</dbReference>
<evidence type="ECO:0000256" key="2">
    <source>
        <dbReference type="ARBA" id="ARBA00009211"/>
    </source>
</evidence>
<feature type="compositionally biased region" description="Low complexity" evidence="6">
    <location>
        <begin position="1279"/>
        <end position="1302"/>
    </location>
</feature>
<comment type="similarity">
    <text evidence="2">Belongs to the NOP5/NOP56 family.</text>
</comment>
<dbReference type="Gene3D" id="1.10.287.4070">
    <property type="match status" value="1"/>
</dbReference>
<evidence type="ECO:0000259" key="7">
    <source>
        <dbReference type="PROSITE" id="PS51358"/>
    </source>
</evidence>
<dbReference type="Gene3D" id="1.10.510.10">
    <property type="entry name" value="Transferase(Phosphotransferase) domain 1"/>
    <property type="match status" value="1"/>
</dbReference>
<dbReference type="InterPro" id="IPR012974">
    <property type="entry name" value="NOP58/56_N"/>
</dbReference>
<reference evidence="8" key="1">
    <citation type="journal article" date="2022" name="bioRxiv">
        <title>Genomics of Preaxostyla Flagellates Illuminates Evolutionary Transitions and the Path Towards Mitochondrial Loss.</title>
        <authorList>
            <person name="Novak L.V.F."/>
            <person name="Treitli S.C."/>
            <person name="Pyrih J."/>
            <person name="Halakuc P."/>
            <person name="Pipaliya S.V."/>
            <person name="Vacek V."/>
            <person name="Brzon O."/>
            <person name="Soukal P."/>
            <person name="Eme L."/>
            <person name="Dacks J.B."/>
            <person name="Karnkowska A."/>
            <person name="Elias M."/>
            <person name="Hampl V."/>
        </authorList>
    </citation>
    <scope>NUCLEOTIDE SEQUENCE</scope>
    <source>
        <strain evidence="8">RCP-MX</strain>
    </source>
</reference>
<evidence type="ECO:0000256" key="6">
    <source>
        <dbReference type="SAM" id="MobiDB-lite"/>
    </source>
</evidence>
<proteinExistence type="inferred from homology"/>
<feature type="region of interest" description="Disordered" evidence="6">
    <location>
        <begin position="652"/>
        <end position="730"/>
    </location>
</feature>
<keyword evidence="4" id="KW-0539">Nucleus</keyword>
<evidence type="ECO:0000256" key="1">
    <source>
        <dbReference type="ARBA" id="ARBA00004604"/>
    </source>
</evidence>
<dbReference type="InterPro" id="IPR002687">
    <property type="entry name" value="Nop_dom"/>
</dbReference>
<organism evidence="8 9">
    <name type="scientific">Paratrimastix pyriformis</name>
    <dbReference type="NCBI Taxonomy" id="342808"/>
    <lineage>
        <taxon>Eukaryota</taxon>
        <taxon>Metamonada</taxon>
        <taxon>Preaxostyla</taxon>
        <taxon>Paratrimastigidae</taxon>
        <taxon>Paratrimastix</taxon>
    </lineage>
</organism>
<feature type="compositionally biased region" description="Acidic residues" evidence="6">
    <location>
        <begin position="673"/>
        <end position="682"/>
    </location>
</feature>
<evidence type="ECO:0000313" key="8">
    <source>
        <dbReference type="EMBL" id="KAJ4454685.1"/>
    </source>
</evidence>
<dbReference type="Proteomes" id="UP001141327">
    <property type="component" value="Unassembled WGS sequence"/>
</dbReference>
<dbReference type="InterPro" id="IPR036070">
    <property type="entry name" value="Nop_dom_sf"/>
</dbReference>
<evidence type="ECO:0000313" key="9">
    <source>
        <dbReference type="Proteomes" id="UP001141327"/>
    </source>
</evidence>